<dbReference type="EMBL" id="AP009088">
    <property type="protein sequence ID" value="BAI39848.1"/>
    <property type="molecule type" value="Genomic_DNA"/>
</dbReference>
<evidence type="ECO:0000256" key="1">
    <source>
        <dbReference type="SAM" id="MobiDB-lite"/>
    </source>
</evidence>
<name>C8TFC6_ORYSI</name>
<reference evidence="2" key="1">
    <citation type="journal article" date="2009" name="Plant J.">
        <title>Comparative analysis of complete orthologous centromeres from two subspecies of rice reveals rapid variation of centromere organization and structure.</title>
        <authorList>
            <person name="Wu J."/>
            <person name="Fujisawa M."/>
            <person name="Tian Z."/>
            <person name="Yamagata H."/>
            <person name="Kamiya K."/>
            <person name="Shibata M."/>
            <person name="Hosokawa S."/>
            <person name="Ito Y."/>
            <person name="Hamada M."/>
            <person name="Katagiri S."/>
            <person name="Kurita K."/>
            <person name="Yamamoto M."/>
            <person name="Kikuta A."/>
            <person name="Machita K."/>
            <person name="Karasawa W."/>
            <person name="Kanamori H."/>
            <person name="Namiki N."/>
            <person name="Mizuno H."/>
            <person name="Ma J."/>
            <person name="Sasaki T."/>
            <person name="Matsumoto T."/>
        </authorList>
    </citation>
    <scope>NUCLEOTIDE SEQUENCE</scope>
</reference>
<dbReference type="EMBL" id="AP009090">
    <property type="protein sequence ID" value="BAI39879.1"/>
    <property type="molecule type" value="Genomic_DNA"/>
</dbReference>
<proteinExistence type="predicted"/>
<evidence type="ECO:0000313" key="2">
    <source>
        <dbReference type="EMBL" id="BAI39848.1"/>
    </source>
</evidence>
<organism evidence="2">
    <name type="scientific">Oryza sativa subsp. indica</name>
    <name type="common">Rice</name>
    <dbReference type="NCBI Taxonomy" id="39946"/>
    <lineage>
        <taxon>Eukaryota</taxon>
        <taxon>Viridiplantae</taxon>
        <taxon>Streptophyta</taxon>
        <taxon>Embryophyta</taxon>
        <taxon>Tracheophyta</taxon>
        <taxon>Spermatophyta</taxon>
        <taxon>Magnoliopsida</taxon>
        <taxon>Liliopsida</taxon>
        <taxon>Poales</taxon>
        <taxon>Poaceae</taxon>
        <taxon>BOP clade</taxon>
        <taxon>Oryzoideae</taxon>
        <taxon>Oryzeae</taxon>
        <taxon>Oryzinae</taxon>
        <taxon>Oryza</taxon>
        <taxon>Oryza sativa</taxon>
    </lineage>
</organism>
<gene>
    <name evidence="2" type="primary">K0116D04.32</name>
    <name evidence="3" type="synonym">K0155C03.3</name>
</gene>
<accession>C8TFC6</accession>
<dbReference type="AlphaFoldDB" id="C8TFC6"/>
<feature type="compositionally biased region" description="Basic and acidic residues" evidence="1">
    <location>
        <begin position="142"/>
        <end position="152"/>
    </location>
</feature>
<sequence length="190" mass="20596">MVHRGRGGTVDRDHESGPRAATGRVARARVRPRPARPSSGEQWRRLGRTATGGGGAAQGGQRRGDRGRGRGVLTVLAQRREGDGKAAAAPRGGTAKVVRHCFTSGNWRTAAGRTRGTRRKEAPPCALPLWPNTPIQQAQQDQVEKPNRSERDCRRDAAHLAGLRVLPSRSSIAVLDKEKSQFPNCHVKPM</sequence>
<feature type="region of interest" description="Disordered" evidence="1">
    <location>
        <begin position="1"/>
        <end position="69"/>
    </location>
</feature>
<evidence type="ECO:0000313" key="3">
    <source>
        <dbReference type="EMBL" id="BAI39879.1"/>
    </source>
</evidence>
<feature type="region of interest" description="Disordered" evidence="1">
    <location>
        <begin position="129"/>
        <end position="152"/>
    </location>
</feature>
<protein>
    <submittedName>
        <fullName evidence="2">Uncharacterized protein K0116D04.32</fullName>
    </submittedName>
    <submittedName>
        <fullName evidence="3">Uncharacterized protein K0155C03.3</fullName>
    </submittedName>
</protein>